<dbReference type="EC" id="2.7.11.1" evidence="1"/>
<protein>
    <recommendedName>
        <fullName evidence="1">non-specific serine/threonine protein kinase</fullName>
        <ecNumber evidence="1">2.7.11.1</ecNumber>
    </recommendedName>
</protein>
<dbReference type="SMART" id="SM00220">
    <property type="entry name" value="S_TKc"/>
    <property type="match status" value="1"/>
</dbReference>
<evidence type="ECO:0000313" key="5">
    <source>
        <dbReference type="WBParaSite" id="SRAE_1000311300.1"/>
    </source>
</evidence>
<feature type="domain" description="Protein kinase" evidence="2">
    <location>
        <begin position="37"/>
        <end position="326"/>
    </location>
</feature>
<dbReference type="WBParaSite" id="SRAE_1000311300.1">
    <property type="protein sequence ID" value="SRAE_1000311300.1"/>
    <property type="gene ID" value="WBGene00259730"/>
</dbReference>
<reference evidence="3 4" key="1">
    <citation type="submission" date="2014-09" db="EMBL/GenBank/DDBJ databases">
        <authorList>
            <person name="Martin A.A."/>
        </authorList>
    </citation>
    <scope>NUCLEOTIDE SEQUENCE</scope>
    <source>
        <strain evidence="4">ED321</strain>
        <strain evidence="3">ED321 Heterogonic</strain>
    </source>
</reference>
<evidence type="ECO:0000313" key="6">
    <source>
        <dbReference type="WormBase" id="SRAE_1000311300"/>
    </source>
</evidence>
<evidence type="ECO:0000259" key="2">
    <source>
        <dbReference type="PROSITE" id="PS50011"/>
    </source>
</evidence>
<keyword evidence="4" id="KW-1185">Reference proteome</keyword>
<dbReference type="OMA" id="CAKRKLY"/>
<evidence type="ECO:0000256" key="1">
    <source>
        <dbReference type="ARBA" id="ARBA00012513"/>
    </source>
</evidence>
<dbReference type="AlphaFoldDB" id="A0A090LBG4"/>
<dbReference type="STRING" id="34506.A0A090LBG4"/>
<dbReference type="RefSeq" id="XP_024504061.1">
    <property type="nucleotide sequence ID" value="XM_024650267.1"/>
</dbReference>
<dbReference type="OrthoDB" id="5979581at2759"/>
<dbReference type="InterPro" id="IPR008271">
    <property type="entry name" value="Ser/Thr_kinase_AS"/>
</dbReference>
<dbReference type="PROSITE" id="PS50011">
    <property type="entry name" value="PROTEIN_KINASE_DOM"/>
    <property type="match status" value="1"/>
</dbReference>
<organism evidence="3">
    <name type="scientific">Strongyloides ratti</name>
    <name type="common">Parasitic roundworm</name>
    <dbReference type="NCBI Taxonomy" id="34506"/>
    <lineage>
        <taxon>Eukaryota</taxon>
        <taxon>Metazoa</taxon>
        <taxon>Ecdysozoa</taxon>
        <taxon>Nematoda</taxon>
        <taxon>Chromadorea</taxon>
        <taxon>Rhabditida</taxon>
        <taxon>Tylenchina</taxon>
        <taxon>Panagrolaimomorpha</taxon>
        <taxon>Strongyloidoidea</taxon>
        <taxon>Strongyloididae</taxon>
        <taxon>Strongyloides</taxon>
    </lineage>
</organism>
<evidence type="ECO:0000313" key="3">
    <source>
        <dbReference type="EMBL" id="CEF64860.1"/>
    </source>
</evidence>
<dbReference type="InterPro" id="IPR011009">
    <property type="entry name" value="Kinase-like_dom_sf"/>
</dbReference>
<proteinExistence type="predicted"/>
<dbReference type="CTD" id="36377225"/>
<dbReference type="InterPro" id="IPR000719">
    <property type="entry name" value="Prot_kinase_dom"/>
</dbReference>
<dbReference type="GO" id="GO:0005524">
    <property type="term" value="F:ATP binding"/>
    <property type="evidence" value="ECO:0007669"/>
    <property type="project" value="InterPro"/>
</dbReference>
<dbReference type="Gene3D" id="1.10.510.10">
    <property type="entry name" value="Transferase(Phosphotransferase) domain 1"/>
    <property type="match status" value="1"/>
</dbReference>
<gene>
    <name evidence="3 5 6" type="ORF">SRAE_1000311300</name>
</gene>
<dbReference type="PANTHER" id="PTHR11909">
    <property type="entry name" value="CASEIN KINASE-RELATED"/>
    <property type="match status" value="1"/>
</dbReference>
<dbReference type="Proteomes" id="UP000035682">
    <property type="component" value="Unplaced"/>
</dbReference>
<sequence length="386" mass="44889">MTEEHENHKFEVTQTESIIQQDTPAPPNLIGRLLKKYVVISKIDEGSFGAIFLAKKLTKEKIVIDKNFSCTDISEDELGKYQVIKAESNFTEGGCGLKMEVEILKKIHQIFPDTEQFVKINEPSRRNLYSYVFMTLLGKSLKDLVKDLPDRQFSIGTWSRIGIQGLFAVKQLHEAGYIHRDLKPANFVLGHKNDSKRCRFIHLIDFGLSRGFITIINGVRWHRKPRKVVDFRGTEFYCSQSMHFDLEQQRIDDIWGLIFTLMEMYKGLPWSFVNQSEVEAKKKTTKLIDILNFLPTELAKSLTNLNNIERRGRPNYEEIYDRYDWEKVVNSKAPSMEKFECMHEEFKKDRLSDLNIIKNGEYQQISNRSVKNNTPLDTNVSVCFGP</sequence>
<dbReference type="PROSITE" id="PS00108">
    <property type="entry name" value="PROTEIN_KINASE_ST"/>
    <property type="match status" value="1"/>
</dbReference>
<dbReference type="EMBL" id="LN609528">
    <property type="protein sequence ID" value="CEF64860.1"/>
    <property type="molecule type" value="Genomic_DNA"/>
</dbReference>
<accession>A0A090LBG4</accession>
<reference evidence="5" key="2">
    <citation type="submission" date="2020-12" db="UniProtKB">
        <authorList>
            <consortium name="WormBaseParasite"/>
        </authorList>
    </citation>
    <scope>IDENTIFICATION</scope>
</reference>
<dbReference type="Pfam" id="PF00069">
    <property type="entry name" value="Pkinase"/>
    <property type="match status" value="1"/>
</dbReference>
<dbReference type="SUPFAM" id="SSF56112">
    <property type="entry name" value="Protein kinase-like (PK-like)"/>
    <property type="match status" value="1"/>
</dbReference>
<dbReference type="InterPro" id="IPR050235">
    <property type="entry name" value="CK1_Ser-Thr_kinase"/>
</dbReference>
<dbReference type="GO" id="GO:0004674">
    <property type="term" value="F:protein serine/threonine kinase activity"/>
    <property type="evidence" value="ECO:0007669"/>
    <property type="project" value="UniProtKB-EC"/>
</dbReference>
<dbReference type="GeneID" id="36377225"/>
<name>A0A090LBG4_STRRB</name>
<evidence type="ECO:0000313" key="4">
    <source>
        <dbReference type="Proteomes" id="UP000035682"/>
    </source>
</evidence>
<dbReference type="WormBase" id="SRAE_1000311300">
    <property type="protein sequence ID" value="SRP12330"/>
    <property type="gene ID" value="WBGene00259730"/>
</dbReference>